<protein>
    <submittedName>
        <fullName evidence="3">Uncharacterized protein</fullName>
    </submittedName>
</protein>
<evidence type="ECO:0000313" key="4">
    <source>
        <dbReference type="EMBL" id="MBX8643420.1"/>
    </source>
</evidence>
<dbReference type="Proteomes" id="UP000750197">
    <property type="component" value="Unassembled WGS sequence"/>
</dbReference>
<reference evidence="3" key="1">
    <citation type="submission" date="2021-04" db="EMBL/GenBank/DDBJ databases">
        <title>Genomic insights into ecological role and evolution of a novel Thermoplasmata order Candidatus Sysuiplasmatales.</title>
        <authorList>
            <person name="Yuan Y."/>
        </authorList>
    </citation>
    <scope>NUCLEOTIDE SEQUENCE</scope>
    <source>
        <strain evidence="4">TUT19-bin139</strain>
        <strain evidence="3">YP2-bin.285</strain>
    </source>
</reference>
<feature type="transmembrane region" description="Helical" evidence="2">
    <location>
        <begin position="89"/>
        <end position="113"/>
    </location>
</feature>
<feature type="region of interest" description="Disordered" evidence="1">
    <location>
        <begin position="404"/>
        <end position="424"/>
    </location>
</feature>
<feature type="compositionally biased region" description="Basic and acidic residues" evidence="1">
    <location>
        <begin position="414"/>
        <end position="424"/>
    </location>
</feature>
<evidence type="ECO:0000256" key="1">
    <source>
        <dbReference type="SAM" id="MobiDB-lite"/>
    </source>
</evidence>
<feature type="transmembrane region" description="Helical" evidence="2">
    <location>
        <begin position="55"/>
        <end position="77"/>
    </location>
</feature>
<evidence type="ECO:0000313" key="5">
    <source>
        <dbReference type="Proteomes" id="UP000716004"/>
    </source>
</evidence>
<evidence type="ECO:0000256" key="2">
    <source>
        <dbReference type="SAM" id="Phobius"/>
    </source>
</evidence>
<accession>A0A8J8CCR0</accession>
<dbReference type="AlphaFoldDB" id="A0A8J8CCR0"/>
<dbReference type="Proteomes" id="UP000716004">
    <property type="component" value="Unassembled WGS sequence"/>
</dbReference>
<name>A0A8J8CCR0_9ARCH</name>
<organism evidence="3 5">
    <name type="scientific">Candidatus Sysuiplasma superficiale</name>
    <dbReference type="NCBI Taxonomy" id="2823368"/>
    <lineage>
        <taxon>Archaea</taxon>
        <taxon>Methanobacteriati</taxon>
        <taxon>Thermoplasmatota</taxon>
        <taxon>Thermoplasmata</taxon>
        <taxon>Candidatus Sysuiplasmatales</taxon>
        <taxon>Candidatus Sysuiplasmataceae</taxon>
        <taxon>Candidatus Sysuiplasma</taxon>
    </lineage>
</organism>
<proteinExistence type="predicted"/>
<keyword evidence="2" id="KW-0472">Membrane</keyword>
<feature type="transmembrane region" description="Helical" evidence="2">
    <location>
        <begin position="163"/>
        <end position="180"/>
    </location>
</feature>
<keyword evidence="2" id="KW-0812">Transmembrane</keyword>
<sequence length="424" mass="46913">MKRYYSQTFDSEDLNRIPQGIVTQPSVYQLPRDDHEKKRMTSSGKPYSILSASKYILMISLMLYWLPLIGQMIGGFIGGRRAGSPLRAIIAALLPVMILFGLSSALHAGLIPIRFQNATILTYTLVRDALERLPVASPYVSFATTYVGSFIDELRTAASFKVGNYLITLAFAYVGGILSAQSRRELEYVSRYAAPTTNILVAGNAHHERPVTGAILSRPAGFIRSLISPGKSSGALGFENMRPVYPYSGQSAGSRHIQPVARPVTGYTGAWHPTVTPRAREMQRVIPARTPRSWEDMYGFPPASSANRTEQKREATGLARNEMAGAYGRQQYGGQYGGAPVVKLYRPEAEVSDLSFIRRNRIKDESTRKLVERALGKDYFANMGRRQRQTGVAESREIVRTTAQGKYAASATGNEKKDGEWELL</sequence>
<keyword evidence="2" id="KW-1133">Transmembrane helix</keyword>
<evidence type="ECO:0000313" key="3">
    <source>
        <dbReference type="EMBL" id="MBX8632416.1"/>
    </source>
</evidence>
<gene>
    <name evidence="3" type="ORF">J9259_07890</name>
    <name evidence="4" type="ORF">KIY12_01640</name>
</gene>
<dbReference type="EMBL" id="JAGVSJ010000025">
    <property type="protein sequence ID" value="MBX8632416.1"/>
    <property type="molecule type" value="Genomic_DNA"/>
</dbReference>
<dbReference type="EMBL" id="JAHEAC010000006">
    <property type="protein sequence ID" value="MBX8643420.1"/>
    <property type="molecule type" value="Genomic_DNA"/>
</dbReference>
<comment type="caution">
    <text evidence="3">The sequence shown here is derived from an EMBL/GenBank/DDBJ whole genome shotgun (WGS) entry which is preliminary data.</text>
</comment>